<proteinExistence type="inferred from homology"/>
<feature type="domain" description="THD" evidence="19">
    <location>
        <begin position="181"/>
        <end position="353"/>
    </location>
</feature>
<evidence type="ECO:0000313" key="20">
    <source>
        <dbReference type="Ensembl" id="ENSOSIP00000022045.1"/>
    </source>
</evidence>
<keyword evidence="11" id="KW-0862">Zinc</keyword>
<keyword evidence="13" id="KW-1133">Transmembrane helix</keyword>
<dbReference type="Proteomes" id="UP000694383">
    <property type="component" value="Unplaced"/>
</dbReference>
<dbReference type="SUPFAM" id="SSF49842">
    <property type="entry name" value="TNF-like"/>
    <property type="match status" value="1"/>
</dbReference>
<dbReference type="AlphaFoldDB" id="A0A8C7Y4F5"/>
<evidence type="ECO:0000256" key="8">
    <source>
        <dbReference type="ARBA" id="ARBA00022692"/>
    </source>
</evidence>
<dbReference type="InterPro" id="IPR008983">
    <property type="entry name" value="Tumour_necrosis_fac-like_dom"/>
</dbReference>
<dbReference type="InterPro" id="IPR006052">
    <property type="entry name" value="TNF_dom"/>
</dbReference>
<dbReference type="Pfam" id="PF00229">
    <property type="entry name" value="TNF"/>
    <property type="match status" value="1"/>
</dbReference>
<protein>
    <recommendedName>
        <fullName evidence="17">Tumor necrosis factor ligand superfamily member 10</fullName>
    </recommendedName>
    <alternativeName>
        <fullName evidence="18">TNF-related apoptosis-inducing ligand</fullName>
    </alternativeName>
</protein>
<keyword evidence="8" id="KW-0812">Transmembrane</keyword>
<evidence type="ECO:0000256" key="18">
    <source>
        <dbReference type="ARBA" id="ARBA00083215"/>
    </source>
</evidence>
<dbReference type="PANTHER" id="PTHR11471">
    <property type="entry name" value="TUMOR NECROSIS FACTOR FAMILY MEMBER"/>
    <property type="match status" value="1"/>
</dbReference>
<dbReference type="PROSITE" id="PS50049">
    <property type="entry name" value="THD_2"/>
    <property type="match status" value="1"/>
</dbReference>
<dbReference type="GO" id="GO:0046872">
    <property type="term" value="F:metal ion binding"/>
    <property type="evidence" value="ECO:0007669"/>
    <property type="project" value="UniProtKB-KW"/>
</dbReference>
<organism evidence="20 21">
    <name type="scientific">Oryzias sinensis</name>
    <name type="common">Chinese medaka</name>
    <dbReference type="NCBI Taxonomy" id="183150"/>
    <lineage>
        <taxon>Eukaryota</taxon>
        <taxon>Metazoa</taxon>
        <taxon>Chordata</taxon>
        <taxon>Craniata</taxon>
        <taxon>Vertebrata</taxon>
        <taxon>Euteleostomi</taxon>
        <taxon>Actinopterygii</taxon>
        <taxon>Neopterygii</taxon>
        <taxon>Teleostei</taxon>
        <taxon>Neoteleostei</taxon>
        <taxon>Acanthomorphata</taxon>
        <taxon>Ovalentaria</taxon>
        <taxon>Atherinomorphae</taxon>
        <taxon>Beloniformes</taxon>
        <taxon>Adrianichthyidae</taxon>
        <taxon>Oryziinae</taxon>
        <taxon>Oryzias</taxon>
    </lineage>
</organism>
<dbReference type="GO" id="GO:0005886">
    <property type="term" value="C:plasma membrane"/>
    <property type="evidence" value="ECO:0007669"/>
    <property type="project" value="UniProtKB-SubCell"/>
</dbReference>
<keyword evidence="5" id="KW-0202">Cytokine</keyword>
<dbReference type="InterPro" id="IPR021184">
    <property type="entry name" value="TNF_CS"/>
</dbReference>
<comment type="subcellular location">
    <subcellularLocation>
        <location evidence="1">Cell membrane</location>
        <topology evidence="1">Single-pass type II membrane protein</topology>
    </subcellularLocation>
    <subcellularLocation>
        <location evidence="2">Secreted</location>
    </subcellularLocation>
</comment>
<evidence type="ECO:0000256" key="16">
    <source>
        <dbReference type="ARBA" id="ARBA00063957"/>
    </source>
</evidence>
<dbReference type="GO" id="GO:0006915">
    <property type="term" value="P:apoptotic process"/>
    <property type="evidence" value="ECO:0007669"/>
    <property type="project" value="UniProtKB-KW"/>
</dbReference>
<evidence type="ECO:0000313" key="21">
    <source>
        <dbReference type="Proteomes" id="UP000694383"/>
    </source>
</evidence>
<dbReference type="Gene3D" id="2.60.120.40">
    <property type="match status" value="1"/>
</dbReference>
<evidence type="ECO:0000256" key="11">
    <source>
        <dbReference type="ARBA" id="ARBA00022833"/>
    </source>
</evidence>
<keyword evidence="10" id="KW-0479">Metal-binding</keyword>
<dbReference type="Ensembl" id="ENSOSIT00000023294.1">
    <property type="protein sequence ID" value="ENSOSIP00000022045.1"/>
    <property type="gene ID" value="ENSOSIG00000011628.1"/>
</dbReference>
<keyword evidence="14" id="KW-0472">Membrane</keyword>
<evidence type="ECO:0000256" key="10">
    <source>
        <dbReference type="ARBA" id="ARBA00022723"/>
    </source>
</evidence>
<evidence type="ECO:0000256" key="1">
    <source>
        <dbReference type="ARBA" id="ARBA00004401"/>
    </source>
</evidence>
<evidence type="ECO:0000256" key="13">
    <source>
        <dbReference type="ARBA" id="ARBA00022989"/>
    </source>
</evidence>
<evidence type="ECO:0000256" key="5">
    <source>
        <dbReference type="ARBA" id="ARBA00022514"/>
    </source>
</evidence>
<evidence type="ECO:0000256" key="12">
    <source>
        <dbReference type="ARBA" id="ARBA00022968"/>
    </source>
</evidence>
<dbReference type="FunFam" id="2.60.120.40:FF:000014">
    <property type="entry name" value="Tumor necrosis factor ligand superfamily member"/>
    <property type="match status" value="1"/>
</dbReference>
<dbReference type="PROSITE" id="PS00251">
    <property type="entry name" value="THD_1"/>
    <property type="match status" value="1"/>
</dbReference>
<dbReference type="GeneTree" id="ENSGT01130000278318"/>
<dbReference type="GO" id="GO:0006955">
    <property type="term" value="P:immune response"/>
    <property type="evidence" value="ECO:0007669"/>
    <property type="project" value="InterPro"/>
</dbReference>
<comment type="subunit">
    <text evidence="16">Homotrimer. One TNFSF10 homotrimer interacts with three TNFSF10A mononers. One TNFSF10 homotrimer interacts with three TNFSF10B mononers.</text>
</comment>
<keyword evidence="12" id="KW-0735">Signal-anchor</keyword>
<evidence type="ECO:0000256" key="14">
    <source>
        <dbReference type="ARBA" id="ARBA00023136"/>
    </source>
</evidence>
<keyword evidence="21" id="KW-1185">Reference proteome</keyword>
<keyword evidence="6" id="KW-0964">Secreted</keyword>
<comment type="function">
    <text evidence="15">Cytokine that binds to TNFRSF10A/TRAILR1, TNFRSF10B/TRAILR2, TNFRSF10C/TRAILR3, TNFRSF10D/TRAILR4 and possibly also to TNFRSF11B/OPG. Induces apoptosis. Its activity may be modulated by binding to the decoy receptors TNFRSF10C/TRAILR3, TNFRSF10D/TRAILR4 and TNFRSF11B/OPG that cannot induce apoptosis.</text>
</comment>
<evidence type="ECO:0000259" key="19">
    <source>
        <dbReference type="PROSITE" id="PS50049"/>
    </source>
</evidence>
<dbReference type="SMART" id="SM00207">
    <property type="entry name" value="TNF"/>
    <property type="match status" value="1"/>
</dbReference>
<sequence>MTGGGCLMMDDGPKTCQEHLFIPLLRQPDRFCCGADDDDRWTSFEIKLGTLRAKVLDEGTWRRFCSHQTINVRVLSCRPASSRSFSSSSSSSETGRVEREEVSSFCFVPLWSSGIGTARLGFRAAVCRYDGLGFEVRGSAAGAGSSADGGGDVHGAALQRGAARDEGDVCQEQRFLSDGRQPAELHGCPRRSMLAGHSAASPANREASVSLQRRVQGQKISWWDGQKDPAFLQEVQLVDGELVVPQPGLYYIYAQTYFRHTLSLEEQGEEGEDRGRPLLQYVYKKMSSYPVPILLMKTSRTSCWSRDSDFSLHSAHQGGLFSLSTGDRLFVTVTNASAVDTDRGGSFFGVFLVS</sequence>
<dbReference type="GO" id="GO:0005125">
    <property type="term" value="F:cytokine activity"/>
    <property type="evidence" value="ECO:0007669"/>
    <property type="project" value="UniProtKB-KW"/>
</dbReference>
<accession>A0A8C7Y4F5</accession>
<dbReference type="GO" id="GO:0005164">
    <property type="term" value="F:tumor necrosis factor receptor binding"/>
    <property type="evidence" value="ECO:0007669"/>
    <property type="project" value="InterPro"/>
</dbReference>
<keyword evidence="7" id="KW-0597">Phosphoprotein</keyword>
<evidence type="ECO:0000256" key="4">
    <source>
        <dbReference type="ARBA" id="ARBA00022475"/>
    </source>
</evidence>
<evidence type="ECO:0000256" key="2">
    <source>
        <dbReference type="ARBA" id="ARBA00004613"/>
    </source>
</evidence>
<reference evidence="20" key="1">
    <citation type="submission" date="2025-08" db="UniProtKB">
        <authorList>
            <consortium name="Ensembl"/>
        </authorList>
    </citation>
    <scope>IDENTIFICATION</scope>
</reference>
<dbReference type="PANTHER" id="PTHR11471:SF27">
    <property type="entry name" value="TUMOR NECROSIS FACTOR LIGAND SUPERFAMILY MEMBER 10"/>
    <property type="match status" value="1"/>
</dbReference>
<evidence type="ECO:0000256" key="3">
    <source>
        <dbReference type="ARBA" id="ARBA00008670"/>
    </source>
</evidence>
<dbReference type="GO" id="GO:0005615">
    <property type="term" value="C:extracellular space"/>
    <property type="evidence" value="ECO:0007669"/>
    <property type="project" value="UniProtKB-KW"/>
</dbReference>
<dbReference type="CDD" id="cd00184">
    <property type="entry name" value="TNF"/>
    <property type="match status" value="1"/>
</dbReference>
<evidence type="ECO:0000256" key="7">
    <source>
        <dbReference type="ARBA" id="ARBA00022553"/>
    </source>
</evidence>
<reference evidence="20" key="2">
    <citation type="submission" date="2025-09" db="UniProtKB">
        <authorList>
            <consortium name="Ensembl"/>
        </authorList>
    </citation>
    <scope>IDENTIFICATION</scope>
</reference>
<keyword evidence="9" id="KW-0053">Apoptosis</keyword>
<evidence type="ECO:0000256" key="9">
    <source>
        <dbReference type="ARBA" id="ARBA00022703"/>
    </source>
</evidence>
<keyword evidence="4" id="KW-1003">Cell membrane</keyword>
<evidence type="ECO:0000256" key="6">
    <source>
        <dbReference type="ARBA" id="ARBA00022525"/>
    </source>
</evidence>
<evidence type="ECO:0000256" key="17">
    <source>
        <dbReference type="ARBA" id="ARBA00074586"/>
    </source>
</evidence>
<comment type="similarity">
    <text evidence="3">Belongs to the tumor necrosis factor family.</text>
</comment>
<dbReference type="GO" id="GO:2001238">
    <property type="term" value="P:positive regulation of extrinsic apoptotic signaling pathway"/>
    <property type="evidence" value="ECO:0007669"/>
    <property type="project" value="UniProtKB-ARBA"/>
</dbReference>
<evidence type="ECO:0000256" key="15">
    <source>
        <dbReference type="ARBA" id="ARBA00055277"/>
    </source>
</evidence>
<name>A0A8C7Y4F5_9TELE</name>